<feature type="domain" description="PAS" evidence="2">
    <location>
        <begin position="136"/>
        <end position="181"/>
    </location>
</feature>
<accession>A0A099KL87</accession>
<dbReference type="CDD" id="cd01949">
    <property type="entry name" value="GGDEF"/>
    <property type="match status" value="1"/>
</dbReference>
<dbReference type="OrthoDB" id="9812260at2"/>
<dbReference type="PANTHER" id="PTHR46663:SF4">
    <property type="entry name" value="DIGUANYLATE CYCLASE DGCT-RELATED"/>
    <property type="match status" value="1"/>
</dbReference>
<feature type="domain" description="GGDEF" evidence="4">
    <location>
        <begin position="296"/>
        <end position="428"/>
    </location>
</feature>
<protein>
    <submittedName>
        <fullName evidence="5">Diguanylate cyclase with PAS/PAC sensor</fullName>
    </submittedName>
</protein>
<dbReference type="PROSITE" id="PS50112">
    <property type="entry name" value="PAS"/>
    <property type="match status" value="1"/>
</dbReference>
<evidence type="ECO:0000313" key="6">
    <source>
        <dbReference type="Proteomes" id="UP000029843"/>
    </source>
</evidence>
<dbReference type="NCBIfam" id="TIGR00254">
    <property type="entry name" value="GGDEF"/>
    <property type="match status" value="1"/>
</dbReference>
<dbReference type="EMBL" id="JQED01000029">
    <property type="protein sequence ID" value="KGJ91534.1"/>
    <property type="molecule type" value="Genomic_DNA"/>
</dbReference>
<dbReference type="FunFam" id="3.30.70.270:FF:000001">
    <property type="entry name" value="Diguanylate cyclase domain protein"/>
    <property type="match status" value="1"/>
</dbReference>
<comment type="caution">
    <text evidence="5">The sequence shown here is derived from an EMBL/GenBank/DDBJ whole genome shotgun (WGS) entry which is preliminary data.</text>
</comment>
<dbReference type="SUPFAM" id="SSF55785">
    <property type="entry name" value="PYP-like sensor domain (PAS domain)"/>
    <property type="match status" value="2"/>
</dbReference>
<dbReference type="InterPro" id="IPR043128">
    <property type="entry name" value="Rev_trsase/Diguanyl_cyclase"/>
</dbReference>
<dbReference type="Pfam" id="PF00989">
    <property type="entry name" value="PAS"/>
    <property type="match status" value="1"/>
</dbReference>
<sequence>MFFLSDHKTLINSIEAIGASFAVFEFDPQSVAFELVSCNSRYEDLIGYSSAKALGQPLTTIFPRYIHNPLKEAFIHCKTERIALETEIVLDYKGQERCWRSIVSPIVNSTDKKFRIIQTCVEITEKIVLEKQLNLSMKRFEAVVNTAYDGIITIDEQQNVKLFNDAAQSMFGYSEQEIIGQPLTKLLPAKYQGKHHGYIEGFKRSQVDSRPMQTRAAVQGLRKDGSEFSIEVTISKIRIADNVEFTAVIRDISEKNQLLEELILSSRRDPLTELYNRRYFTELLNAEIIRSKRFKRGFSLLMLDIDHFKSINDEYGHTCGDEALIAFAKTVKNSIREVDTLCRWGGEEFLVLLPEIPKVTAMIVAEKIRKNVEDLKIIYGNKVIKITVSIGLDYFSSHSNEMSQMINKVDQILYRAKDTGRNKVSTEL</sequence>
<evidence type="ECO:0000259" key="2">
    <source>
        <dbReference type="PROSITE" id="PS50112"/>
    </source>
</evidence>
<dbReference type="NCBIfam" id="TIGR00229">
    <property type="entry name" value="sensory_box"/>
    <property type="match status" value="2"/>
</dbReference>
<dbReference type="InterPro" id="IPR029787">
    <property type="entry name" value="Nucleotide_cyclase"/>
</dbReference>
<evidence type="ECO:0000256" key="1">
    <source>
        <dbReference type="ARBA" id="ARBA00001946"/>
    </source>
</evidence>
<dbReference type="RefSeq" id="WP_033094129.1">
    <property type="nucleotide sequence ID" value="NZ_JQED01000029.1"/>
</dbReference>
<dbReference type="PROSITE" id="PS50887">
    <property type="entry name" value="GGDEF"/>
    <property type="match status" value="1"/>
</dbReference>
<dbReference type="InterPro" id="IPR052163">
    <property type="entry name" value="DGC-Regulatory_Protein"/>
</dbReference>
<dbReference type="Proteomes" id="UP000029843">
    <property type="component" value="Unassembled WGS sequence"/>
</dbReference>
<dbReference type="PATRIC" id="fig|28229.4.peg.2453"/>
<dbReference type="Pfam" id="PF13426">
    <property type="entry name" value="PAS_9"/>
    <property type="match status" value="1"/>
</dbReference>
<name>A0A099KL87_COLPS</name>
<dbReference type="AlphaFoldDB" id="A0A099KL87"/>
<proteinExistence type="predicted"/>
<dbReference type="GO" id="GO:0006355">
    <property type="term" value="P:regulation of DNA-templated transcription"/>
    <property type="evidence" value="ECO:0007669"/>
    <property type="project" value="InterPro"/>
</dbReference>
<dbReference type="PROSITE" id="PS50113">
    <property type="entry name" value="PAC"/>
    <property type="match status" value="1"/>
</dbReference>
<gene>
    <name evidence="5" type="ORF">ND2E_3399</name>
</gene>
<reference evidence="5 6" key="1">
    <citation type="submission" date="2014-08" db="EMBL/GenBank/DDBJ databases">
        <title>Genomic and Phenotypic Diversity of Colwellia psychrerythraea strains from Disparate Marine Basins.</title>
        <authorList>
            <person name="Techtmann S.M."/>
            <person name="Stelling S.C."/>
            <person name="Utturkar S.M."/>
            <person name="Alshibli N."/>
            <person name="Harris A."/>
            <person name="Brown S.D."/>
            <person name="Hazen T.C."/>
        </authorList>
    </citation>
    <scope>NUCLEOTIDE SEQUENCE [LARGE SCALE GENOMIC DNA]</scope>
    <source>
        <strain evidence="5 6">ND2E</strain>
    </source>
</reference>
<dbReference type="CDD" id="cd00130">
    <property type="entry name" value="PAS"/>
    <property type="match status" value="2"/>
</dbReference>
<dbReference type="InterPro" id="IPR000700">
    <property type="entry name" value="PAS-assoc_C"/>
</dbReference>
<dbReference type="Gene3D" id="3.30.450.20">
    <property type="entry name" value="PAS domain"/>
    <property type="match status" value="2"/>
</dbReference>
<feature type="domain" description="PAC" evidence="3">
    <location>
        <begin position="214"/>
        <end position="264"/>
    </location>
</feature>
<comment type="cofactor">
    <cofactor evidence="1">
        <name>Mg(2+)</name>
        <dbReference type="ChEBI" id="CHEBI:18420"/>
    </cofactor>
</comment>
<dbReference type="SMART" id="SM00267">
    <property type="entry name" value="GGDEF"/>
    <property type="match status" value="1"/>
</dbReference>
<dbReference type="InterPro" id="IPR035965">
    <property type="entry name" value="PAS-like_dom_sf"/>
</dbReference>
<dbReference type="SUPFAM" id="SSF55073">
    <property type="entry name" value="Nucleotide cyclase"/>
    <property type="match status" value="1"/>
</dbReference>
<dbReference type="GO" id="GO:0003824">
    <property type="term" value="F:catalytic activity"/>
    <property type="evidence" value="ECO:0007669"/>
    <property type="project" value="UniProtKB-ARBA"/>
</dbReference>
<dbReference type="PANTHER" id="PTHR46663">
    <property type="entry name" value="DIGUANYLATE CYCLASE DGCT-RELATED"/>
    <property type="match status" value="1"/>
</dbReference>
<dbReference type="Gene3D" id="3.30.70.270">
    <property type="match status" value="1"/>
</dbReference>
<organism evidence="5 6">
    <name type="scientific">Colwellia psychrerythraea</name>
    <name type="common">Vibrio psychroerythus</name>
    <dbReference type="NCBI Taxonomy" id="28229"/>
    <lineage>
        <taxon>Bacteria</taxon>
        <taxon>Pseudomonadati</taxon>
        <taxon>Pseudomonadota</taxon>
        <taxon>Gammaproteobacteria</taxon>
        <taxon>Alteromonadales</taxon>
        <taxon>Colwelliaceae</taxon>
        <taxon>Colwellia</taxon>
    </lineage>
</organism>
<evidence type="ECO:0000259" key="4">
    <source>
        <dbReference type="PROSITE" id="PS50887"/>
    </source>
</evidence>
<dbReference type="InterPro" id="IPR000160">
    <property type="entry name" value="GGDEF_dom"/>
</dbReference>
<dbReference type="InterPro" id="IPR000014">
    <property type="entry name" value="PAS"/>
</dbReference>
<dbReference type="InterPro" id="IPR013767">
    <property type="entry name" value="PAS_fold"/>
</dbReference>
<evidence type="ECO:0000259" key="3">
    <source>
        <dbReference type="PROSITE" id="PS50113"/>
    </source>
</evidence>
<evidence type="ECO:0000313" key="5">
    <source>
        <dbReference type="EMBL" id="KGJ91534.1"/>
    </source>
</evidence>
<dbReference type="Pfam" id="PF00990">
    <property type="entry name" value="GGDEF"/>
    <property type="match status" value="1"/>
</dbReference>
<dbReference type="SMART" id="SM00091">
    <property type="entry name" value="PAS"/>
    <property type="match status" value="2"/>
</dbReference>